<evidence type="ECO:0000313" key="2">
    <source>
        <dbReference type="EMBL" id="KNC75628.1"/>
    </source>
</evidence>
<name>A0A0L0FHY3_9EUKA</name>
<dbReference type="RefSeq" id="XP_014149530.1">
    <property type="nucleotide sequence ID" value="XM_014294055.1"/>
</dbReference>
<reference evidence="2 3" key="1">
    <citation type="submission" date="2011-02" db="EMBL/GenBank/DDBJ databases">
        <title>The Genome Sequence of Sphaeroforma arctica JP610.</title>
        <authorList>
            <consortium name="The Broad Institute Genome Sequencing Platform"/>
            <person name="Russ C."/>
            <person name="Cuomo C."/>
            <person name="Young S.K."/>
            <person name="Zeng Q."/>
            <person name="Gargeya S."/>
            <person name="Alvarado L."/>
            <person name="Berlin A."/>
            <person name="Chapman S.B."/>
            <person name="Chen Z."/>
            <person name="Freedman E."/>
            <person name="Gellesch M."/>
            <person name="Goldberg J."/>
            <person name="Griggs A."/>
            <person name="Gujja S."/>
            <person name="Heilman E."/>
            <person name="Heiman D."/>
            <person name="Howarth C."/>
            <person name="Mehta T."/>
            <person name="Neiman D."/>
            <person name="Pearson M."/>
            <person name="Roberts A."/>
            <person name="Saif S."/>
            <person name="Shea T."/>
            <person name="Shenoy N."/>
            <person name="Sisk P."/>
            <person name="Stolte C."/>
            <person name="Sykes S."/>
            <person name="White J."/>
            <person name="Yandava C."/>
            <person name="Burger G."/>
            <person name="Gray M.W."/>
            <person name="Holland P.W.H."/>
            <person name="King N."/>
            <person name="Lang F.B.F."/>
            <person name="Roger A.J."/>
            <person name="Ruiz-Trillo I."/>
            <person name="Haas B."/>
            <person name="Nusbaum C."/>
            <person name="Birren B."/>
        </authorList>
    </citation>
    <scope>NUCLEOTIDE SEQUENCE [LARGE SCALE GENOMIC DNA]</scope>
    <source>
        <strain evidence="2 3">JP610</strain>
    </source>
</reference>
<dbReference type="PANTHER" id="PTHR15243:SF0">
    <property type="entry name" value="SERINE_THREONINE-PROTEIN KINASE 19"/>
    <property type="match status" value="1"/>
</dbReference>
<dbReference type="InterPro" id="IPR018865">
    <property type="entry name" value="STK19-like"/>
</dbReference>
<dbReference type="AlphaFoldDB" id="A0A0L0FHY3"/>
<keyword evidence="3" id="KW-1185">Reference proteome</keyword>
<evidence type="ECO:0000256" key="1">
    <source>
        <dbReference type="ARBA" id="ARBA00093458"/>
    </source>
</evidence>
<dbReference type="GO" id="GO:0046579">
    <property type="term" value="P:positive regulation of Ras protein signal transduction"/>
    <property type="evidence" value="ECO:0007669"/>
    <property type="project" value="TreeGrafter"/>
</dbReference>
<feature type="non-terminal residue" evidence="2">
    <location>
        <position position="155"/>
    </location>
</feature>
<dbReference type="PANTHER" id="PTHR15243">
    <property type="entry name" value="SERINE/THREONINE-PROTEIN KINASE 19"/>
    <property type="match status" value="1"/>
</dbReference>
<protein>
    <submittedName>
        <fullName evidence="2">Uncharacterized protein</fullName>
    </submittedName>
</protein>
<dbReference type="EMBL" id="KQ243512">
    <property type="protein sequence ID" value="KNC75628.1"/>
    <property type="molecule type" value="Genomic_DNA"/>
</dbReference>
<sequence length="155" mass="17708">MGAEKHTLNAIKQLADKFPLEKLNYRTPAIVLKHQLYTVQPSRTDVDKDIIKLFVSKQVRLFKLGVMTDEVAVVLEPDVIKHIFGSIQGQEENFKAVVERFLVQVMGNHRDVSIQANALKVDYNFNEDHITMLFNAGVLVRRDTLSYWLSLPDIG</sequence>
<dbReference type="Proteomes" id="UP000054560">
    <property type="component" value="Unassembled WGS sequence"/>
</dbReference>
<evidence type="ECO:0000313" key="3">
    <source>
        <dbReference type="Proteomes" id="UP000054560"/>
    </source>
</evidence>
<gene>
    <name evidence="2" type="ORF">SARC_11851</name>
</gene>
<comment type="similarity">
    <text evidence="1">Belongs to the STK19 family.</text>
</comment>
<dbReference type="Pfam" id="PF10494">
    <property type="entry name" value="Stk19"/>
    <property type="match status" value="1"/>
</dbReference>
<accession>A0A0L0FHY3</accession>
<organism evidence="2 3">
    <name type="scientific">Sphaeroforma arctica JP610</name>
    <dbReference type="NCBI Taxonomy" id="667725"/>
    <lineage>
        <taxon>Eukaryota</taxon>
        <taxon>Ichthyosporea</taxon>
        <taxon>Ichthyophonida</taxon>
        <taxon>Sphaeroforma</taxon>
    </lineage>
</organism>
<proteinExistence type="inferred from homology"/>
<dbReference type="GeneID" id="25912355"/>
<dbReference type="OrthoDB" id="10261701at2759"/>